<evidence type="ECO:0000313" key="1">
    <source>
        <dbReference type="EMBL" id="CAG7662706.1"/>
    </source>
</evidence>
<reference evidence="1" key="1">
    <citation type="submission" date="2021-06" db="EMBL/GenBank/DDBJ databases">
        <authorList>
            <person name="Hodson N. C."/>
            <person name="Mongue J. A."/>
            <person name="Jaron S. K."/>
        </authorList>
    </citation>
    <scope>NUCLEOTIDE SEQUENCE</scope>
</reference>
<keyword evidence="2" id="KW-1185">Reference proteome</keyword>
<dbReference type="Proteomes" id="UP000708208">
    <property type="component" value="Unassembled WGS sequence"/>
</dbReference>
<accession>A0A8J2NGV3</accession>
<protein>
    <submittedName>
        <fullName evidence="1">Uncharacterized protein</fullName>
    </submittedName>
</protein>
<dbReference type="AlphaFoldDB" id="A0A8J2NGV3"/>
<gene>
    <name evidence="1" type="ORF">AFUS01_LOCUS1461</name>
</gene>
<sequence length="19" mass="2134">MVLAEVVVHPQMVQLLTLL</sequence>
<feature type="non-terminal residue" evidence="1">
    <location>
        <position position="1"/>
    </location>
</feature>
<proteinExistence type="predicted"/>
<comment type="caution">
    <text evidence="1">The sequence shown here is derived from an EMBL/GenBank/DDBJ whole genome shotgun (WGS) entry which is preliminary data.</text>
</comment>
<dbReference type="EMBL" id="CAJVCH010008167">
    <property type="protein sequence ID" value="CAG7662706.1"/>
    <property type="molecule type" value="Genomic_DNA"/>
</dbReference>
<organism evidence="1 2">
    <name type="scientific">Allacma fusca</name>
    <dbReference type="NCBI Taxonomy" id="39272"/>
    <lineage>
        <taxon>Eukaryota</taxon>
        <taxon>Metazoa</taxon>
        <taxon>Ecdysozoa</taxon>
        <taxon>Arthropoda</taxon>
        <taxon>Hexapoda</taxon>
        <taxon>Collembola</taxon>
        <taxon>Symphypleona</taxon>
        <taxon>Sminthuridae</taxon>
        <taxon>Allacma</taxon>
    </lineage>
</organism>
<name>A0A8J2NGV3_9HEXA</name>
<evidence type="ECO:0000313" key="2">
    <source>
        <dbReference type="Proteomes" id="UP000708208"/>
    </source>
</evidence>